<accession>A0A6J5N644</accession>
<gene>
    <name evidence="1" type="ORF">UFOVP650_63</name>
</gene>
<reference evidence="1" key="1">
    <citation type="submission" date="2020-04" db="EMBL/GenBank/DDBJ databases">
        <authorList>
            <person name="Chiriac C."/>
            <person name="Salcher M."/>
            <person name="Ghai R."/>
            <person name="Kavagutti S V."/>
        </authorList>
    </citation>
    <scope>NUCLEOTIDE SEQUENCE</scope>
</reference>
<dbReference type="EMBL" id="LR796623">
    <property type="protein sequence ID" value="CAB4155010.1"/>
    <property type="molecule type" value="Genomic_DNA"/>
</dbReference>
<proteinExistence type="predicted"/>
<name>A0A6J5N644_9CAUD</name>
<organism evidence="1">
    <name type="scientific">uncultured Caudovirales phage</name>
    <dbReference type="NCBI Taxonomy" id="2100421"/>
    <lineage>
        <taxon>Viruses</taxon>
        <taxon>Duplodnaviria</taxon>
        <taxon>Heunggongvirae</taxon>
        <taxon>Uroviricota</taxon>
        <taxon>Caudoviricetes</taxon>
        <taxon>Peduoviridae</taxon>
        <taxon>Maltschvirus</taxon>
        <taxon>Maltschvirus maltsch</taxon>
    </lineage>
</organism>
<protein>
    <submittedName>
        <fullName evidence="1">Uncharacterized protein</fullName>
    </submittedName>
</protein>
<evidence type="ECO:0000313" key="1">
    <source>
        <dbReference type="EMBL" id="CAB4155010.1"/>
    </source>
</evidence>
<sequence length="635" mass="69301">MPTFKPTCRIRLQLRLDELDNTDAIRALLERDPPKDGAFSLGALSKTTVGAALADNLRKRTALEAIRTKIPRPELAKERSQLDKERTTLQRAQVGQGSTQILPQGLTESPADELNVLFEVLPSQVSISRNGLKDADTAKVTLDFRDVPIDPRVVRAALISISIGVVTADEWERGILGQRVRDSDGSLASLVEHSPGDELRFRSPVAFCGFVDEWLTEFGDDGDSAQLQCRDVSALLRDQRLPTGFAMSTDIPIAEAARQLIDAFPASRGLQVRYGTPTDTFDPFSTTAEADSPIIANALPEVLKKGKGKRGRQPKRHVDESVWDHIMEASLKLGLTPVVRGFTLFLLEPKVLFASFVNARRMVWGRNIKKLSFARKMGGVRSDTIEVRSPDPSIGYTRWARFPVLGDEPRSGILGFAGSPQPTTSRASQTTPNGMPQEVVQTLFVRGVADLATLERIAEQTFHEIARQEIEGAVETDEIESFDSREAGDLLHLLPGDPVTIEVAPPIEQAPVESGAVIGQQSVGGESGMRTTSSLQELQAQSVARRQAYLEELGMSPSTARRLALAQEQVVITSTFRANSVNIEFSAEDGVSMDFDFCNFIVVRESPNERDQQPKATTLSGAAALTNGFGGKFGL</sequence>
<dbReference type="SUPFAM" id="SSF69279">
    <property type="entry name" value="Phage tail proteins"/>
    <property type="match status" value="1"/>
</dbReference>